<protein>
    <submittedName>
        <fullName evidence="2">Uncharacterized protein</fullName>
    </submittedName>
</protein>
<dbReference type="AlphaFoldDB" id="A0A6J4RN41"/>
<feature type="non-terminal residue" evidence="2">
    <location>
        <position position="33"/>
    </location>
</feature>
<gene>
    <name evidence="2" type="ORF">AVDCRST_MAG02-3814</name>
</gene>
<sequence>GPERGHAYRHRGGARDRPDRPELRVRRADPDLL</sequence>
<dbReference type="EMBL" id="CADCVH010000106">
    <property type="protein sequence ID" value="CAA9472145.1"/>
    <property type="molecule type" value="Genomic_DNA"/>
</dbReference>
<proteinExistence type="predicted"/>
<reference evidence="2" key="1">
    <citation type="submission" date="2020-02" db="EMBL/GenBank/DDBJ databases">
        <authorList>
            <person name="Meier V. D."/>
        </authorList>
    </citation>
    <scope>NUCLEOTIDE SEQUENCE</scope>
    <source>
        <strain evidence="2">AVDCRST_MAG02</strain>
    </source>
</reference>
<evidence type="ECO:0000313" key="2">
    <source>
        <dbReference type="EMBL" id="CAA9472145.1"/>
    </source>
</evidence>
<feature type="non-terminal residue" evidence="2">
    <location>
        <position position="1"/>
    </location>
</feature>
<organism evidence="2">
    <name type="scientific">uncultured Rubrobacteraceae bacterium</name>
    <dbReference type="NCBI Taxonomy" id="349277"/>
    <lineage>
        <taxon>Bacteria</taxon>
        <taxon>Bacillati</taxon>
        <taxon>Actinomycetota</taxon>
        <taxon>Rubrobacteria</taxon>
        <taxon>Rubrobacterales</taxon>
        <taxon>Rubrobacteraceae</taxon>
        <taxon>environmental samples</taxon>
    </lineage>
</organism>
<evidence type="ECO:0000256" key="1">
    <source>
        <dbReference type="SAM" id="MobiDB-lite"/>
    </source>
</evidence>
<feature type="compositionally biased region" description="Basic and acidic residues" evidence="1">
    <location>
        <begin position="13"/>
        <end position="33"/>
    </location>
</feature>
<name>A0A6J4RN41_9ACTN</name>
<feature type="region of interest" description="Disordered" evidence="1">
    <location>
        <begin position="1"/>
        <end position="33"/>
    </location>
</feature>
<accession>A0A6J4RN41</accession>